<sequence>MAEIVILNRWRSEHQRRPQIKIGESDNAGQLLLFTGVRYERFEDLGDRKAENHAVRAE</sequence>
<dbReference type="eggNOG" id="ENOG50310H4">
    <property type="taxonomic scope" value="Bacteria"/>
</dbReference>
<reference evidence="2" key="1">
    <citation type="journal article" date="2014" name="BMC Genomics">
        <title>Genome sequencing of two Neorhizobium galegae strains reveals a noeT gene responsible for the unusual acetylation of the nodulation factors.</title>
        <authorList>
            <person name="Osterman J."/>
            <person name="Marsh J."/>
            <person name="Laine P.K."/>
            <person name="Zeng Z."/>
            <person name="Alatalo E."/>
            <person name="Sullivan J.T."/>
            <person name="Young J.P."/>
            <person name="Thomas-Oates J."/>
            <person name="Paulin L."/>
            <person name="Lindstrom K."/>
        </authorList>
    </citation>
    <scope>NUCLEOTIDE SEQUENCE [LARGE SCALE GENOMIC DNA]</scope>
    <source>
        <strain evidence="2">HAMBI 540</strain>
    </source>
</reference>
<dbReference type="GeneID" id="43447776"/>
<dbReference type="Proteomes" id="UP000028181">
    <property type="component" value="Chromosome I"/>
</dbReference>
<evidence type="ECO:0000313" key="2">
    <source>
        <dbReference type="Proteomes" id="UP000028181"/>
    </source>
</evidence>
<dbReference type="PATRIC" id="fig|1028800.3.peg.854"/>
<protein>
    <submittedName>
        <fullName evidence="1">Uncharacterized protein</fullName>
    </submittedName>
</protein>
<dbReference type="KEGG" id="ngg:RG540_CH08420"/>
<dbReference type="AlphaFoldDB" id="A0A068SMN4"/>
<gene>
    <name evidence="1" type="ORF">RG540_CH08420</name>
</gene>
<accession>A0A068SMN4</accession>
<dbReference type="HOGENOM" id="CLU_2974764_0_0_5"/>
<organism evidence="1 2">
    <name type="scientific">Neorhizobium galegae bv. orientalis str. HAMBI 540</name>
    <dbReference type="NCBI Taxonomy" id="1028800"/>
    <lineage>
        <taxon>Bacteria</taxon>
        <taxon>Pseudomonadati</taxon>
        <taxon>Pseudomonadota</taxon>
        <taxon>Alphaproteobacteria</taxon>
        <taxon>Hyphomicrobiales</taxon>
        <taxon>Rhizobiaceae</taxon>
        <taxon>Rhizobium/Agrobacterium group</taxon>
        <taxon>Neorhizobium</taxon>
    </lineage>
</organism>
<evidence type="ECO:0000313" key="1">
    <source>
        <dbReference type="EMBL" id="CDN47031.1"/>
    </source>
</evidence>
<dbReference type="OrthoDB" id="8454392at2"/>
<dbReference type="EMBL" id="HG938353">
    <property type="protein sequence ID" value="CDN47031.1"/>
    <property type="molecule type" value="Genomic_DNA"/>
</dbReference>
<proteinExistence type="predicted"/>
<keyword evidence="2" id="KW-1185">Reference proteome</keyword>
<name>A0A068SMN4_NEOGA</name>
<dbReference type="RefSeq" id="WP_155414678.1">
    <property type="nucleotide sequence ID" value="NZ_HG938353.1"/>
</dbReference>